<accession>A0ABZ2NFV2</accession>
<dbReference type="InterPro" id="IPR029787">
    <property type="entry name" value="Nucleotide_cyclase"/>
</dbReference>
<feature type="transmembrane region" description="Helical" evidence="1">
    <location>
        <begin position="426"/>
        <end position="450"/>
    </location>
</feature>
<keyword evidence="1" id="KW-1133">Transmembrane helix</keyword>
<dbReference type="InterPro" id="IPR000160">
    <property type="entry name" value="GGDEF_dom"/>
</dbReference>
<keyword evidence="1" id="KW-0812">Transmembrane</keyword>
<dbReference type="SUPFAM" id="SSF141868">
    <property type="entry name" value="EAL domain-like"/>
    <property type="match status" value="1"/>
</dbReference>
<dbReference type="SMART" id="SM00267">
    <property type="entry name" value="GGDEF"/>
    <property type="match status" value="1"/>
</dbReference>
<dbReference type="RefSeq" id="WP_338778698.1">
    <property type="nucleotide sequence ID" value="NZ_CP147407.1"/>
</dbReference>
<evidence type="ECO:0000313" key="5">
    <source>
        <dbReference type="Proteomes" id="UP001377337"/>
    </source>
</evidence>
<dbReference type="InterPro" id="IPR035919">
    <property type="entry name" value="EAL_sf"/>
</dbReference>
<gene>
    <name evidence="4" type="ORF">WCV65_19060</name>
</gene>
<name>A0ABZ2NFV2_9BACI</name>
<evidence type="ECO:0000259" key="3">
    <source>
        <dbReference type="PROSITE" id="PS50887"/>
    </source>
</evidence>
<feature type="transmembrane region" description="Helical" evidence="1">
    <location>
        <begin position="103"/>
        <end position="121"/>
    </location>
</feature>
<feature type="transmembrane region" description="Helical" evidence="1">
    <location>
        <begin position="31"/>
        <end position="51"/>
    </location>
</feature>
<dbReference type="InterPro" id="IPR001633">
    <property type="entry name" value="EAL_dom"/>
</dbReference>
<dbReference type="InterPro" id="IPR052155">
    <property type="entry name" value="Biofilm_reg_signaling"/>
</dbReference>
<feature type="domain" description="EAL" evidence="2">
    <location>
        <begin position="691"/>
        <end position="945"/>
    </location>
</feature>
<organism evidence="4 5">
    <name type="scientific">Metabacillus sediminis</name>
    <dbReference type="NCBI Taxonomy" id="3117746"/>
    <lineage>
        <taxon>Bacteria</taxon>
        <taxon>Bacillati</taxon>
        <taxon>Bacillota</taxon>
        <taxon>Bacilli</taxon>
        <taxon>Bacillales</taxon>
        <taxon>Bacillaceae</taxon>
        <taxon>Metabacillus</taxon>
    </lineage>
</organism>
<dbReference type="PROSITE" id="PS50883">
    <property type="entry name" value="EAL"/>
    <property type="match status" value="1"/>
</dbReference>
<feature type="transmembrane region" description="Helical" evidence="1">
    <location>
        <begin position="133"/>
        <end position="154"/>
    </location>
</feature>
<dbReference type="Pfam" id="PF00563">
    <property type="entry name" value="EAL"/>
    <property type="match status" value="1"/>
</dbReference>
<dbReference type="SMART" id="SM00052">
    <property type="entry name" value="EAL"/>
    <property type="match status" value="1"/>
</dbReference>
<dbReference type="CDD" id="cd01948">
    <property type="entry name" value="EAL"/>
    <property type="match status" value="1"/>
</dbReference>
<keyword evidence="1" id="KW-0472">Membrane</keyword>
<feature type="transmembrane region" description="Helical" evidence="1">
    <location>
        <begin position="71"/>
        <end position="91"/>
    </location>
</feature>
<proteinExistence type="predicted"/>
<evidence type="ECO:0000313" key="4">
    <source>
        <dbReference type="EMBL" id="WXB96608.1"/>
    </source>
</evidence>
<reference evidence="4 5" key="1">
    <citation type="submission" date="2024-02" db="EMBL/GenBank/DDBJ databases">
        <title>Seven novel Bacillus-like species.</title>
        <authorList>
            <person name="Liu G."/>
        </authorList>
    </citation>
    <scope>NUCLEOTIDE SEQUENCE [LARGE SCALE GENOMIC DNA]</scope>
    <source>
        <strain evidence="4 5">FJAT-52054</strain>
    </source>
</reference>
<protein>
    <submittedName>
        <fullName evidence="4">EAL domain-containing protein</fullName>
    </submittedName>
</protein>
<evidence type="ECO:0000259" key="2">
    <source>
        <dbReference type="PROSITE" id="PS50883"/>
    </source>
</evidence>
<feature type="domain" description="GGDEF" evidence="3">
    <location>
        <begin position="550"/>
        <end position="682"/>
    </location>
</feature>
<dbReference type="CDD" id="cd18773">
    <property type="entry name" value="PDC1_HK_sensor"/>
    <property type="match status" value="1"/>
</dbReference>
<dbReference type="NCBIfam" id="TIGR00254">
    <property type="entry name" value="GGDEF"/>
    <property type="match status" value="1"/>
</dbReference>
<dbReference type="Gene3D" id="3.20.20.450">
    <property type="entry name" value="EAL domain"/>
    <property type="match status" value="1"/>
</dbReference>
<dbReference type="SUPFAM" id="SSF55073">
    <property type="entry name" value="Nucleotide cyclase"/>
    <property type="match status" value="1"/>
</dbReference>
<feature type="transmembrane region" description="Helical" evidence="1">
    <location>
        <begin position="6"/>
        <end position="24"/>
    </location>
</feature>
<evidence type="ECO:0000256" key="1">
    <source>
        <dbReference type="SAM" id="Phobius"/>
    </source>
</evidence>
<dbReference type="CDD" id="cd01949">
    <property type="entry name" value="GGDEF"/>
    <property type="match status" value="1"/>
</dbReference>
<sequence>MTPHFKNPLAWLGTITLTILGILGNYFSIEMFFGIDFLFGSIFVFIIIYTYGFKPGLAASLLTSLVTFYLWNHFFGVFILTAECLIVYLLHRRRGLNVVILDALYWFAIGTPLIFLFYYGVIGTEVLDTTIVALKYMVNGILNCLIFSILHLIYQQYILKKARTKSFQELLFITFTSVFLIPSMFLLVYEGNKVYRSELTDIREIASVKTQMISTSLTSWESTHRASLNTLRLYIASSGNMDNHLKDLGRTLPFVQDIYVFDHRKELDYLYSEASNLPFYDVTMLKLTELHPYVTDVYFNQFTREQMTSIVVPIHENNYTGFAVATYKLKDLLIMLNRMEPHENIEVSLYDEHTLTMYDLSQLKNGQLSSDVNLSKPFIMQPAEELNTNKMKRWKQSFLAEKADIPFIPWHPFTTVKIEPYQNDLYLSYIKLFGLVLIIIGFSFFIAYWLSNMLVSSIRRLSFITDQLSASKVTSQKIRWPRTSITEVSRLIKSFETLISDFNRVMLELRNKQKKLEYFAHFDVLTNMHNRYSFSEQLEKELRLASQFDRSVAVMFCDLDRFKLINDSLGHDTGDELLKELADTIRGICGERAILCRHGGDEFLIALPANGEESIESISKRLLEEISKPISIGENEVSVTCSIGISLYPNHADTIDDLISTADIAMYSAKEKGKNTFEFFNPELNNNLARRVQIENELLKALELEEFTLHYQPQVSLATRETTGLEALIRWNNPRLGSVSPAEFIPVAEETGMIRKIGEWVIDRAANDLNQLKQAGCGNLNVAVNISIKQFYHESLPAFIMDKLHEHSIPAQQFKIEITESVVIDHFDLVLKQLQTLKEAGIAIALDDFGTGFSSLNYLKILPIDIVKIDRSFIQDILSNEQDAAIVQAVIQIAESKSLTVIAEGVETNEQAAFLHSIGCPQGQGYVFSRPQPIEEIMKQLKTKG</sequence>
<dbReference type="PANTHER" id="PTHR44757">
    <property type="entry name" value="DIGUANYLATE CYCLASE DGCP"/>
    <property type="match status" value="1"/>
</dbReference>
<dbReference type="PANTHER" id="PTHR44757:SF2">
    <property type="entry name" value="BIOFILM ARCHITECTURE MAINTENANCE PROTEIN MBAA"/>
    <property type="match status" value="1"/>
</dbReference>
<feature type="transmembrane region" description="Helical" evidence="1">
    <location>
        <begin position="170"/>
        <end position="189"/>
    </location>
</feature>
<dbReference type="PROSITE" id="PS50887">
    <property type="entry name" value="GGDEF"/>
    <property type="match status" value="1"/>
</dbReference>
<keyword evidence="5" id="KW-1185">Reference proteome</keyword>
<dbReference type="Gene3D" id="6.10.340.10">
    <property type="match status" value="1"/>
</dbReference>
<dbReference type="InterPro" id="IPR043128">
    <property type="entry name" value="Rev_trsase/Diguanyl_cyclase"/>
</dbReference>
<dbReference type="Proteomes" id="UP001377337">
    <property type="component" value="Chromosome"/>
</dbReference>
<dbReference type="Pfam" id="PF00990">
    <property type="entry name" value="GGDEF"/>
    <property type="match status" value="1"/>
</dbReference>
<dbReference type="EMBL" id="CP147407">
    <property type="protein sequence ID" value="WXB96608.1"/>
    <property type="molecule type" value="Genomic_DNA"/>
</dbReference>
<dbReference type="Gene3D" id="3.30.70.270">
    <property type="match status" value="1"/>
</dbReference>